<organism evidence="3">
    <name type="scientific">marine metagenome</name>
    <dbReference type="NCBI Taxonomy" id="408172"/>
    <lineage>
        <taxon>unclassified sequences</taxon>
        <taxon>metagenomes</taxon>
        <taxon>ecological metagenomes</taxon>
    </lineage>
</organism>
<dbReference type="SUPFAM" id="SSF54001">
    <property type="entry name" value="Cysteine proteinases"/>
    <property type="match status" value="1"/>
</dbReference>
<feature type="region of interest" description="Disordered" evidence="1">
    <location>
        <begin position="50"/>
        <end position="104"/>
    </location>
</feature>
<feature type="non-terminal residue" evidence="3">
    <location>
        <position position="299"/>
    </location>
</feature>
<accession>A0A382TRM4</accession>
<dbReference type="Gene3D" id="3.90.70.10">
    <property type="entry name" value="Cysteine proteinases"/>
    <property type="match status" value="1"/>
</dbReference>
<dbReference type="GO" id="GO:0008234">
    <property type="term" value="F:cysteine-type peptidase activity"/>
    <property type="evidence" value="ECO:0007669"/>
    <property type="project" value="InterPro"/>
</dbReference>
<feature type="region of interest" description="Disordered" evidence="1">
    <location>
        <begin position="217"/>
        <end position="238"/>
    </location>
</feature>
<feature type="compositionally biased region" description="Basic and acidic residues" evidence="1">
    <location>
        <begin position="116"/>
        <end position="137"/>
    </location>
</feature>
<feature type="region of interest" description="Disordered" evidence="1">
    <location>
        <begin position="116"/>
        <end position="139"/>
    </location>
</feature>
<feature type="region of interest" description="Disordered" evidence="1">
    <location>
        <begin position="1"/>
        <end position="34"/>
    </location>
</feature>
<reference evidence="3" key="1">
    <citation type="submission" date="2018-05" db="EMBL/GenBank/DDBJ databases">
        <authorList>
            <person name="Lanie J.A."/>
            <person name="Ng W.-L."/>
            <person name="Kazmierczak K.M."/>
            <person name="Andrzejewski T.M."/>
            <person name="Davidsen T.M."/>
            <person name="Wayne K.J."/>
            <person name="Tettelin H."/>
            <person name="Glass J.I."/>
            <person name="Rusch D."/>
            <person name="Podicherti R."/>
            <person name="Tsui H.-C.T."/>
            <person name="Winkler M.E."/>
        </authorList>
    </citation>
    <scope>NUCLEOTIDE SEQUENCE</scope>
</reference>
<evidence type="ECO:0000313" key="3">
    <source>
        <dbReference type="EMBL" id="SVD24395.1"/>
    </source>
</evidence>
<protein>
    <recommendedName>
        <fullName evidence="2">Peptidase C1A papain C-terminal domain-containing protein</fullName>
    </recommendedName>
</protein>
<dbReference type="Pfam" id="PF00112">
    <property type="entry name" value="Peptidase_C1"/>
    <property type="match status" value="1"/>
</dbReference>
<dbReference type="GO" id="GO:0006508">
    <property type="term" value="P:proteolysis"/>
    <property type="evidence" value="ECO:0007669"/>
    <property type="project" value="InterPro"/>
</dbReference>
<evidence type="ECO:0000259" key="2">
    <source>
        <dbReference type="Pfam" id="PF00112"/>
    </source>
</evidence>
<proteinExistence type="predicted"/>
<dbReference type="AlphaFoldDB" id="A0A382TRM4"/>
<dbReference type="EMBL" id="UINC01138449">
    <property type="protein sequence ID" value="SVD24395.1"/>
    <property type="molecule type" value="Genomic_DNA"/>
</dbReference>
<dbReference type="InterPro" id="IPR038765">
    <property type="entry name" value="Papain-like_cys_pep_sf"/>
</dbReference>
<feature type="domain" description="Peptidase C1A papain C-terminal" evidence="2">
    <location>
        <begin position="151"/>
        <end position="287"/>
    </location>
</feature>
<gene>
    <name evidence="3" type="ORF">METZ01_LOCUS377249</name>
</gene>
<dbReference type="InterPro" id="IPR000668">
    <property type="entry name" value="Peptidase_C1A_C"/>
</dbReference>
<name>A0A382TRM4_9ZZZZ</name>
<sequence>AKRKKQEAIERERKRREAERKRLEKEERERERIEKEKERLKRIELERKKREAEQKKEELRKLKEEEETQRIQEERRRKKSVDERKKREEERKKEELRKRQEEERKLKEELRLLDEEERRKEAERKRKAEERRKEPPKPKWNWKAVDYSLDLTVKSQSQRPTCSAFASIRAIEIKLAQLGKNLDLSEQYFYWASKPNCQSIPCNNWGSAFGVGIRASKNSSKKDIPPETSCPYQNEDRPNNQTQIPLRIGCQRDGIAKVVKYEYFNSVDELPSFLDKNHPVIGGFTLSPAYYETKAFLSL</sequence>
<feature type="non-terminal residue" evidence="3">
    <location>
        <position position="1"/>
    </location>
</feature>
<evidence type="ECO:0000256" key="1">
    <source>
        <dbReference type="SAM" id="MobiDB-lite"/>
    </source>
</evidence>